<reference evidence="4" key="3">
    <citation type="submission" date="2015-12" db="EMBL/GenBank/DDBJ databases">
        <title>Update maize B73 reference genome by single molecule sequencing technologies.</title>
        <authorList>
            <consortium name="Maize Genome Sequencing Project"/>
            <person name="Ware D."/>
        </authorList>
    </citation>
    <scope>NUCLEOTIDE SEQUENCE [LARGE SCALE GENOMIC DNA]</scope>
    <source>
        <strain evidence="4">cv. B73</strain>
    </source>
</reference>
<organism evidence="2">
    <name type="scientific">Zea mays</name>
    <name type="common">Maize</name>
    <dbReference type="NCBI Taxonomy" id="4577"/>
    <lineage>
        <taxon>Eukaryota</taxon>
        <taxon>Viridiplantae</taxon>
        <taxon>Streptophyta</taxon>
        <taxon>Embryophyta</taxon>
        <taxon>Tracheophyta</taxon>
        <taxon>Spermatophyta</taxon>
        <taxon>Magnoliopsida</taxon>
        <taxon>Liliopsida</taxon>
        <taxon>Poales</taxon>
        <taxon>Poaceae</taxon>
        <taxon>PACMAD clade</taxon>
        <taxon>Panicoideae</taxon>
        <taxon>Andropogonodae</taxon>
        <taxon>Andropogoneae</taxon>
        <taxon>Tripsacinae</taxon>
        <taxon>Zea</taxon>
    </lineage>
</organism>
<reference evidence="3" key="4">
    <citation type="submission" date="2019-07" db="EMBL/GenBank/DDBJ databases">
        <authorList>
            <person name="Seetharam A."/>
            <person name="Woodhouse M."/>
            <person name="Cannon E."/>
        </authorList>
    </citation>
    <scope>NUCLEOTIDE SEQUENCE [LARGE SCALE GENOMIC DNA]</scope>
    <source>
        <strain evidence="3">cv. B73</strain>
    </source>
</reference>
<feature type="region of interest" description="Disordered" evidence="1">
    <location>
        <begin position="178"/>
        <end position="229"/>
    </location>
</feature>
<reference evidence="2" key="1">
    <citation type="journal article" date="2009" name="PLoS Genet.">
        <title>Sequencing, mapping, and analysis of 27,455 maize full-length cDNAs.</title>
        <authorList>
            <person name="Soderlund C."/>
            <person name="Descour A."/>
            <person name="Kudrna D."/>
            <person name="Bomhoff M."/>
            <person name="Boyd L."/>
            <person name="Currie J."/>
            <person name="Angelova A."/>
            <person name="Collura K."/>
            <person name="Wissotski M."/>
            <person name="Ashley E."/>
            <person name="Morrow D."/>
            <person name="Fernandes J."/>
            <person name="Walbot V."/>
            <person name="Yu Y."/>
        </authorList>
    </citation>
    <scope>NUCLEOTIDE SEQUENCE</scope>
    <source>
        <strain evidence="2">B73</strain>
    </source>
</reference>
<keyword evidence="4" id="KW-1185">Reference proteome</keyword>
<dbReference type="EMBL" id="BT069266">
    <property type="protein sequence ID" value="ACN36163.1"/>
    <property type="molecule type" value="mRNA"/>
</dbReference>
<feature type="compositionally biased region" description="Basic residues" evidence="1">
    <location>
        <begin position="178"/>
        <end position="188"/>
    </location>
</feature>
<protein>
    <submittedName>
        <fullName evidence="2 3">Uncharacterized protein</fullName>
    </submittedName>
</protein>
<dbReference type="AlphaFoldDB" id="C0PDZ0"/>
<reference evidence="2" key="2">
    <citation type="submission" date="2012-06" db="EMBL/GenBank/DDBJ databases">
        <authorList>
            <person name="Yu Y."/>
            <person name="Currie J."/>
            <person name="Lomeli R."/>
            <person name="Angelova A."/>
            <person name="Collura K."/>
            <person name="Wissotski M."/>
            <person name="Campos D."/>
            <person name="Kudrna D."/>
            <person name="Golser W."/>
            <person name="Ashely E."/>
            <person name="Descour A."/>
            <person name="Fernandes J."/>
            <person name="Soderlund C."/>
            <person name="Walbot V."/>
        </authorList>
    </citation>
    <scope>NUCLEOTIDE SEQUENCE</scope>
    <source>
        <strain evidence="2">B73</strain>
    </source>
</reference>
<feature type="compositionally biased region" description="Basic and acidic residues" evidence="1">
    <location>
        <begin position="307"/>
        <end position="316"/>
    </location>
</feature>
<dbReference type="Proteomes" id="UP000007305">
    <property type="component" value="Chromosome 2"/>
</dbReference>
<dbReference type="EMBL" id="BT066509">
    <property type="protein sequence ID" value="ACN33406.1"/>
    <property type="molecule type" value="mRNA"/>
</dbReference>
<accession>C0PDZ0</accession>
<sequence>MPLAIRRAHIGCLQVPELRHAIQIEHHAPWRCTACRNRPDITAEAHRNWAARRDDVELLQPRGGKIGGVVDQQAEHRRQVGVPGERVIVVGPVAEVVEHEHHPLDVRLHDDARGDAELEVAREALPAEAAAAQADRGDGNAGEVARERGVVDNAGAGAREGPVRVVLQRRVEYPGGRRRLRLRRRRRGGGGGEEHQQQPEETGADQEDVHSSGGAQYSGLGAEQPPAQVKSERFRHLWPPLLGLACAEDSPPPAPSWNQTRTGLGAAKAGIRCTDAHLRPAGTKPRTGPRKQQQGERARRWRGRKRGQVDRTDRAESYSCKTWMAAANREERSNATQMEQSGGGRERMRCD</sequence>
<feature type="region of interest" description="Disordered" evidence="1">
    <location>
        <begin position="278"/>
        <end position="351"/>
    </location>
</feature>
<name>C0PDZ0_MAIZE</name>
<evidence type="ECO:0000256" key="1">
    <source>
        <dbReference type="SAM" id="MobiDB-lite"/>
    </source>
</evidence>
<evidence type="ECO:0000313" key="2">
    <source>
        <dbReference type="EMBL" id="ACN33406.1"/>
    </source>
</evidence>
<dbReference type="EnsemblPlants" id="Zm00001eb093880_T001">
    <property type="protein sequence ID" value="Zm00001eb093880_P001"/>
    <property type="gene ID" value="Zm00001eb093880"/>
</dbReference>
<evidence type="ECO:0000313" key="4">
    <source>
        <dbReference type="Proteomes" id="UP000007305"/>
    </source>
</evidence>
<evidence type="ECO:0000313" key="3">
    <source>
        <dbReference type="EnsemblPlants" id="Zm00001eb093880_P001"/>
    </source>
</evidence>
<reference evidence="3" key="5">
    <citation type="submission" date="2021-05" db="UniProtKB">
        <authorList>
            <consortium name="EnsemblPlants"/>
        </authorList>
    </citation>
    <scope>IDENTIFICATION</scope>
    <source>
        <strain evidence="3">cv. B73</strain>
    </source>
</reference>
<proteinExistence type="evidence at transcript level"/>
<dbReference type="Gramene" id="Zm00001eb093880_T001">
    <property type="protein sequence ID" value="Zm00001eb093880_P001"/>
    <property type="gene ID" value="Zm00001eb093880"/>
</dbReference>